<protein>
    <recommendedName>
        <fullName evidence="1">Ig-like domain-containing protein</fullName>
    </recommendedName>
</protein>
<keyword evidence="3" id="KW-1185">Reference proteome</keyword>
<dbReference type="EMBL" id="JAWQEG010002135">
    <property type="protein sequence ID" value="KAK3874122.1"/>
    <property type="molecule type" value="Genomic_DNA"/>
</dbReference>
<gene>
    <name evidence="2" type="ORF">Pcinc_020918</name>
</gene>
<dbReference type="PROSITE" id="PS50835">
    <property type="entry name" value="IG_LIKE"/>
    <property type="match status" value="1"/>
</dbReference>
<dbReference type="InterPro" id="IPR013783">
    <property type="entry name" value="Ig-like_fold"/>
</dbReference>
<organism evidence="2 3">
    <name type="scientific">Petrolisthes cinctipes</name>
    <name type="common">Flat porcelain crab</name>
    <dbReference type="NCBI Taxonomy" id="88211"/>
    <lineage>
        <taxon>Eukaryota</taxon>
        <taxon>Metazoa</taxon>
        <taxon>Ecdysozoa</taxon>
        <taxon>Arthropoda</taxon>
        <taxon>Crustacea</taxon>
        <taxon>Multicrustacea</taxon>
        <taxon>Malacostraca</taxon>
        <taxon>Eumalacostraca</taxon>
        <taxon>Eucarida</taxon>
        <taxon>Decapoda</taxon>
        <taxon>Pleocyemata</taxon>
        <taxon>Anomura</taxon>
        <taxon>Galatheoidea</taxon>
        <taxon>Porcellanidae</taxon>
        <taxon>Petrolisthes</taxon>
    </lineage>
</organism>
<evidence type="ECO:0000259" key="1">
    <source>
        <dbReference type="PROSITE" id="PS50835"/>
    </source>
</evidence>
<dbReference type="SUPFAM" id="SSF48726">
    <property type="entry name" value="Immunoglobulin"/>
    <property type="match status" value="1"/>
</dbReference>
<dbReference type="Proteomes" id="UP001286313">
    <property type="component" value="Unassembled WGS sequence"/>
</dbReference>
<sequence length="179" mass="19843">MKFGGLAESLSQTRSSELSALPALVVVVCRSPVSSSFPRACKTLVTSRVVGGSARGWKLLQSVEVPQYAFAGGEARLGCRYNLRTTRLYSLKWYHNNTEFYRYVPTERAAPFHVHTSPAFTVTQEVRRNELGVEVSLKRLRVSGSGHYRCEVIAEHPTFRTETASATMLVLTGSKEGLE</sequence>
<reference evidence="2" key="1">
    <citation type="submission" date="2023-10" db="EMBL/GenBank/DDBJ databases">
        <title>Genome assemblies of two species of porcelain crab, Petrolisthes cinctipes and Petrolisthes manimaculis (Anomura: Porcellanidae).</title>
        <authorList>
            <person name="Angst P."/>
        </authorList>
    </citation>
    <scope>NUCLEOTIDE SEQUENCE</scope>
    <source>
        <strain evidence="2">PB745_01</strain>
        <tissue evidence="2">Gill</tissue>
    </source>
</reference>
<name>A0AAE1FH70_PETCI</name>
<dbReference type="AlphaFoldDB" id="A0AAE1FH70"/>
<dbReference type="InterPro" id="IPR007110">
    <property type="entry name" value="Ig-like_dom"/>
</dbReference>
<dbReference type="PANTHER" id="PTHR21261:SF15">
    <property type="entry name" value="BEATEN PATH IIIA, ISOFORM D-RELATED"/>
    <property type="match status" value="1"/>
</dbReference>
<dbReference type="InterPro" id="IPR036179">
    <property type="entry name" value="Ig-like_dom_sf"/>
</dbReference>
<evidence type="ECO:0000313" key="3">
    <source>
        <dbReference type="Proteomes" id="UP001286313"/>
    </source>
</evidence>
<comment type="caution">
    <text evidence="2">The sequence shown here is derived from an EMBL/GenBank/DDBJ whole genome shotgun (WGS) entry which is preliminary data.</text>
</comment>
<dbReference type="PANTHER" id="PTHR21261">
    <property type="entry name" value="BEAT PROTEIN"/>
    <property type="match status" value="1"/>
</dbReference>
<evidence type="ECO:0000313" key="2">
    <source>
        <dbReference type="EMBL" id="KAK3874122.1"/>
    </source>
</evidence>
<feature type="domain" description="Ig-like" evidence="1">
    <location>
        <begin position="72"/>
        <end position="167"/>
    </location>
</feature>
<accession>A0AAE1FH70</accession>
<dbReference type="Gene3D" id="2.60.40.10">
    <property type="entry name" value="Immunoglobulins"/>
    <property type="match status" value="1"/>
</dbReference>
<proteinExistence type="predicted"/>